<accession>A0AAV1JDM4</accession>
<dbReference type="Proteomes" id="UP001497472">
    <property type="component" value="Unassembled WGS sequence"/>
</dbReference>
<evidence type="ECO:0000313" key="2">
    <source>
        <dbReference type="EMBL" id="CAK1547057.1"/>
    </source>
</evidence>
<comment type="caution">
    <text evidence="2">The sequence shown here is derived from an EMBL/GenBank/DDBJ whole genome shotgun (WGS) entry which is preliminary data.</text>
</comment>
<gene>
    <name evidence="2" type="ORF">LNINA_LOCUS6555</name>
</gene>
<evidence type="ECO:0000313" key="3">
    <source>
        <dbReference type="Proteomes" id="UP001497472"/>
    </source>
</evidence>
<dbReference type="EMBL" id="CAVLEF010000009">
    <property type="protein sequence ID" value="CAK1547057.1"/>
    <property type="molecule type" value="Genomic_DNA"/>
</dbReference>
<reference evidence="2 3" key="1">
    <citation type="submission" date="2023-11" db="EMBL/GenBank/DDBJ databases">
        <authorList>
            <person name="Okamura Y."/>
        </authorList>
    </citation>
    <scope>NUCLEOTIDE SEQUENCE [LARGE SCALE GENOMIC DNA]</scope>
</reference>
<evidence type="ECO:0000256" key="1">
    <source>
        <dbReference type="SAM" id="MobiDB-lite"/>
    </source>
</evidence>
<organism evidence="2 3">
    <name type="scientific">Leptosia nina</name>
    <dbReference type="NCBI Taxonomy" id="320188"/>
    <lineage>
        <taxon>Eukaryota</taxon>
        <taxon>Metazoa</taxon>
        <taxon>Ecdysozoa</taxon>
        <taxon>Arthropoda</taxon>
        <taxon>Hexapoda</taxon>
        <taxon>Insecta</taxon>
        <taxon>Pterygota</taxon>
        <taxon>Neoptera</taxon>
        <taxon>Endopterygota</taxon>
        <taxon>Lepidoptera</taxon>
        <taxon>Glossata</taxon>
        <taxon>Ditrysia</taxon>
        <taxon>Papilionoidea</taxon>
        <taxon>Pieridae</taxon>
        <taxon>Pierinae</taxon>
        <taxon>Leptosia</taxon>
    </lineage>
</organism>
<dbReference type="AlphaFoldDB" id="A0AAV1JDM4"/>
<sequence>MPHSTDKSTATARLGQKENHRTGNVRRYATFEKNKVQMASVVIVGPTTLSVSLRTDRCHVDELGGERILKRWQ</sequence>
<feature type="region of interest" description="Disordered" evidence="1">
    <location>
        <begin position="1"/>
        <end position="24"/>
    </location>
</feature>
<proteinExistence type="predicted"/>
<keyword evidence="3" id="KW-1185">Reference proteome</keyword>
<protein>
    <submittedName>
        <fullName evidence="2">Uncharacterized protein</fullName>
    </submittedName>
</protein>
<name>A0AAV1JDM4_9NEOP</name>